<dbReference type="InterPro" id="IPR020612">
    <property type="entry name" value="Methylthiotransferase_CS"/>
</dbReference>
<dbReference type="CDD" id="cd01335">
    <property type="entry name" value="Radical_SAM"/>
    <property type="match status" value="1"/>
</dbReference>
<evidence type="ECO:0000256" key="3">
    <source>
        <dbReference type="ARBA" id="ARBA00013273"/>
    </source>
</evidence>
<dbReference type="SMART" id="SM00729">
    <property type="entry name" value="Elp3"/>
    <property type="match status" value="1"/>
</dbReference>
<comment type="similarity">
    <text evidence="14">Belongs to the methylthiotransferase family. MtaB subfamily.</text>
</comment>
<evidence type="ECO:0000256" key="10">
    <source>
        <dbReference type="ARBA" id="ARBA00023004"/>
    </source>
</evidence>
<dbReference type="SFLD" id="SFLDS00029">
    <property type="entry name" value="Radical_SAM"/>
    <property type="match status" value="1"/>
</dbReference>
<dbReference type="InterPro" id="IPR023404">
    <property type="entry name" value="rSAM_horseshoe"/>
</dbReference>
<evidence type="ECO:0000256" key="13">
    <source>
        <dbReference type="ARBA" id="ARBA00051661"/>
    </source>
</evidence>
<keyword evidence="9" id="KW-0479">Metal-binding</keyword>
<dbReference type="NCBIfam" id="TIGR01579">
    <property type="entry name" value="MiaB-like-C"/>
    <property type="match status" value="1"/>
</dbReference>
<keyword evidence="7" id="KW-0949">S-adenosyl-L-methionine</keyword>
<dbReference type="InterPro" id="IPR006638">
    <property type="entry name" value="Elp3/MiaA/NifB-like_rSAM"/>
</dbReference>
<dbReference type="InterPro" id="IPR006467">
    <property type="entry name" value="MiaB-like_bact"/>
</dbReference>
<proteinExistence type="inferred from homology"/>
<comment type="caution">
    <text evidence="18">The sequence shown here is derived from an EMBL/GenBank/DDBJ whole genome shotgun (WGS) entry which is preliminary data.</text>
</comment>
<dbReference type="SFLD" id="SFLDG01082">
    <property type="entry name" value="B12-binding_domain_containing"/>
    <property type="match status" value="1"/>
</dbReference>
<dbReference type="PROSITE" id="PS01278">
    <property type="entry name" value="MTTASE_RADICAL"/>
    <property type="match status" value="1"/>
</dbReference>
<feature type="non-terminal residue" evidence="18">
    <location>
        <position position="366"/>
    </location>
</feature>
<dbReference type="EC" id="2.8.4.5" evidence="3"/>
<gene>
    <name evidence="18" type="primary">mtaB</name>
    <name evidence="18" type="ORF">HXM71_06745</name>
</gene>
<feature type="domain" description="MTTase N-terminal" evidence="16">
    <location>
        <begin position="1"/>
        <end position="113"/>
    </location>
</feature>
<dbReference type="GO" id="GO:0046872">
    <property type="term" value="F:metal ion binding"/>
    <property type="evidence" value="ECO:0007669"/>
    <property type="project" value="UniProtKB-KW"/>
</dbReference>
<keyword evidence="10" id="KW-0408">Iron</keyword>
<dbReference type="FunFam" id="3.80.30.20:FF:000001">
    <property type="entry name" value="tRNA-2-methylthio-N(6)-dimethylallyladenosine synthase 2"/>
    <property type="match status" value="1"/>
</dbReference>
<dbReference type="FunFam" id="3.40.50.12160:FF:000004">
    <property type="entry name" value="Threonylcarbamoyladenosine tRNA methylthiotransferase MtaB"/>
    <property type="match status" value="1"/>
</dbReference>
<dbReference type="InterPro" id="IPR058240">
    <property type="entry name" value="rSAM_sf"/>
</dbReference>
<dbReference type="SFLD" id="SFLDG01061">
    <property type="entry name" value="methylthiotransferase"/>
    <property type="match status" value="1"/>
</dbReference>
<evidence type="ECO:0000313" key="18">
    <source>
        <dbReference type="EMBL" id="MBF1352796.1"/>
    </source>
</evidence>
<evidence type="ECO:0000256" key="4">
    <source>
        <dbReference type="ARBA" id="ARBA00022485"/>
    </source>
</evidence>
<comment type="function">
    <text evidence="2">Catalyzes the methylthiolation of N6-threonylcarbamoyladenosine (t(6)A), leading to the formation of 2-methylthio-N6-threonylcarbamoyladenosine (ms(2)t(6)A) at position 37 in tRNAs that read codons beginning with adenine.</text>
</comment>
<feature type="domain" description="Radical SAM core" evidence="17">
    <location>
        <begin position="146"/>
        <end position="366"/>
    </location>
</feature>
<keyword evidence="11" id="KW-0411">Iron-sulfur</keyword>
<dbReference type="PANTHER" id="PTHR11918:SF45">
    <property type="entry name" value="THREONYLCARBAMOYLADENOSINE TRNA METHYLTHIOTRANSFERASE"/>
    <property type="match status" value="1"/>
</dbReference>
<dbReference type="PROSITE" id="PS51449">
    <property type="entry name" value="MTTASE_N"/>
    <property type="match status" value="1"/>
</dbReference>
<dbReference type="InterPro" id="IPR013848">
    <property type="entry name" value="Methylthiotransferase_N"/>
</dbReference>
<name>A0A930EEG2_9FIRM</name>
<dbReference type="InterPro" id="IPR007197">
    <property type="entry name" value="rSAM"/>
</dbReference>
<evidence type="ECO:0000259" key="17">
    <source>
        <dbReference type="PROSITE" id="PS51918"/>
    </source>
</evidence>
<sequence>MKIAFHTLGCKVNQYETEAMKEEFLSRGAEIVGEDEAADAYVINTCTVTSVADSKSRKYIRRMKKLSPDSVMVVTGCYAQTASEELEAMPDVDIVIGNNLKSTICEEVMNALELRKTGKEPDTETRVLPFSELVGYEETGIVISSESQMQRAYIKIEEGCNRFCSYCKIPYARGAVRSRGIEEIIAEAKALVNRGYKEIVLTGINTALYGSEEAFSFERRDGEENLSGIETVLKRLDELEGDFRVRLSSLEPNVVDKEHVERIVKYKRLCRHLHLSIQSGSNNVLKGMKRRYTRDEYLAIVEAIRSVDPLYGITTDIIVGFPGETKEDFADTLDVVGKAFFGRVHAFKFSPRKGTEAANYKETVTP</sequence>
<evidence type="ECO:0000256" key="11">
    <source>
        <dbReference type="ARBA" id="ARBA00023014"/>
    </source>
</evidence>
<dbReference type="PROSITE" id="PS51918">
    <property type="entry name" value="RADICAL_SAM"/>
    <property type="match status" value="1"/>
</dbReference>
<reference evidence="18" key="1">
    <citation type="submission" date="2020-04" db="EMBL/GenBank/DDBJ databases">
        <title>Deep metagenomics examines the oral microbiome during advanced dental caries in children, revealing novel taxa and co-occurrences with host molecules.</title>
        <authorList>
            <person name="Baker J.L."/>
            <person name="Morton J.T."/>
            <person name="Dinis M."/>
            <person name="Alvarez R."/>
            <person name="Tran N.C."/>
            <person name="Knight R."/>
            <person name="Edlund A."/>
        </authorList>
    </citation>
    <scope>NUCLEOTIDE SEQUENCE</scope>
    <source>
        <strain evidence="18">JCVI_24_bin.8</strain>
    </source>
</reference>
<dbReference type="PANTHER" id="PTHR11918">
    <property type="entry name" value="RADICAL SAM PROTEINS"/>
    <property type="match status" value="1"/>
</dbReference>
<dbReference type="GO" id="GO:0051539">
    <property type="term" value="F:4 iron, 4 sulfur cluster binding"/>
    <property type="evidence" value="ECO:0007669"/>
    <property type="project" value="UniProtKB-KW"/>
</dbReference>
<dbReference type="AlphaFoldDB" id="A0A930EEG2"/>
<evidence type="ECO:0000256" key="1">
    <source>
        <dbReference type="ARBA" id="ARBA00001966"/>
    </source>
</evidence>
<comment type="catalytic activity">
    <reaction evidence="13">
        <text>N(6)-L-threonylcarbamoyladenosine(37) in tRNA + (sulfur carrier)-SH + AH2 + 2 S-adenosyl-L-methionine = 2-methylsulfanyl-N(6)-L-threonylcarbamoyladenosine(37) in tRNA + (sulfur carrier)-H + 5'-deoxyadenosine + L-methionine + A + S-adenosyl-L-homocysteine + 2 H(+)</text>
        <dbReference type="Rhea" id="RHEA:37075"/>
        <dbReference type="Rhea" id="RHEA-COMP:10163"/>
        <dbReference type="Rhea" id="RHEA-COMP:11092"/>
        <dbReference type="Rhea" id="RHEA-COMP:14737"/>
        <dbReference type="Rhea" id="RHEA-COMP:14739"/>
        <dbReference type="ChEBI" id="CHEBI:13193"/>
        <dbReference type="ChEBI" id="CHEBI:15378"/>
        <dbReference type="ChEBI" id="CHEBI:17319"/>
        <dbReference type="ChEBI" id="CHEBI:17499"/>
        <dbReference type="ChEBI" id="CHEBI:29917"/>
        <dbReference type="ChEBI" id="CHEBI:57844"/>
        <dbReference type="ChEBI" id="CHEBI:57856"/>
        <dbReference type="ChEBI" id="CHEBI:59789"/>
        <dbReference type="ChEBI" id="CHEBI:64428"/>
        <dbReference type="ChEBI" id="CHEBI:74418"/>
        <dbReference type="ChEBI" id="CHEBI:74420"/>
        <dbReference type="EC" id="2.8.4.5"/>
    </reaction>
</comment>
<evidence type="ECO:0000256" key="8">
    <source>
        <dbReference type="ARBA" id="ARBA00022694"/>
    </source>
</evidence>
<keyword evidence="8" id="KW-0819">tRNA processing</keyword>
<keyword evidence="6" id="KW-0808">Transferase</keyword>
<organism evidence="18 19">
    <name type="scientific">Mogibacterium diversum</name>
    <dbReference type="NCBI Taxonomy" id="114527"/>
    <lineage>
        <taxon>Bacteria</taxon>
        <taxon>Bacillati</taxon>
        <taxon>Bacillota</taxon>
        <taxon>Clostridia</taxon>
        <taxon>Peptostreptococcales</taxon>
        <taxon>Anaerovoracaceae</taxon>
        <taxon>Mogibacterium</taxon>
    </lineage>
</organism>
<dbReference type="InterPro" id="IPR038135">
    <property type="entry name" value="Methylthiotransferase_N_sf"/>
</dbReference>
<evidence type="ECO:0000256" key="9">
    <source>
        <dbReference type="ARBA" id="ARBA00022723"/>
    </source>
</evidence>
<evidence type="ECO:0000256" key="14">
    <source>
        <dbReference type="ARBA" id="ARBA00061574"/>
    </source>
</evidence>
<dbReference type="GO" id="GO:0035598">
    <property type="term" value="F:tRNA (N(6)-L-threonylcarbamoyladenosine(37)-C(2))-methylthiotransferase activity"/>
    <property type="evidence" value="ECO:0007669"/>
    <property type="project" value="UniProtKB-EC"/>
</dbReference>
<evidence type="ECO:0000256" key="5">
    <source>
        <dbReference type="ARBA" id="ARBA00022490"/>
    </source>
</evidence>
<evidence type="ECO:0000256" key="6">
    <source>
        <dbReference type="ARBA" id="ARBA00022679"/>
    </source>
</evidence>
<dbReference type="SUPFAM" id="SSF102114">
    <property type="entry name" value="Radical SAM enzymes"/>
    <property type="match status" value="1"/>
</dbReference>
<dbReference type="Proteomes" id="UP000722050">
    <property type="component" value="Unassembled WGS sequence"/>
</dbReference>
<evidence type="ECO:0000256" key="15">
    <source>
        <dbReference type="ARBA" id="ARBA00069898"/>
    </source>
</evidence>
<evidence type="ECO:0000256" key="7">
    <source>
        <dbReference type="ARBA" id="ARBA00022691"/>
    </source>
</evidence>
<keyword evidence="4" id="KW-0004">4Fe-4S</keyword>
<accession>A0A930EEG2</accession>
<dbReference type="Pfam" id="PF00919">
    <property type="entry name" value="UPF0004"/>
    <property type="match status" value="1"/>
</dbReference>
<evidence type="ECO:0000259" key="16">
    <source>
        <dbReference type="PROSITE" id="PS51449"/>
    </source>
</evidence>
<dbReference type="NCBIfam" id="TIGR00089">
    <property type="entry name" value="MiaB/RimO family radical SAM methylthiotransferase"/>
    <property type="match status" value="1"/>
</dbReference>
<protein>
    <recommendedName>
        <fullName evidence="15">Threonylcarbamoyladenosine tRNA methylthiotransferase MtaB</fullName>
        <ecNumber evidence="3">2.8.4.5</ecNumber>
    </recommendedName>
    <alternativeName>
        <fullName evidence="12">tRNA-t(6)A37 methylthiotransferase</fullName>
    </alternativeName>
</protein>
<comment type="cofactor">
    <cofactor evidence="1">
        <name>[4Fe-4S] cluster</name>
        <dbReference type="ChEBI" id="CHEBI:49883"/>
    </cofactor>
</comment>
<evidence type="ECO:0000256" key="2">
    <source>
        <dbReference type="ARBA" id="ARBA00002399"/>
    </source>
</evidence>
<dbReference type="EMBL" id="JABZQH010000279">
    <property type="protein sequence ID" value="MBF1352796.1"/>
    <property type="molecule type" value="Genomic_DNA"/>
</dbReference>
<dbReference type="Gene3D" id="3.80.30.20">
    <property type="entry name" value="tm_1862 like domain"/>
    <property type="match status" value="1"/>
</dbReference>
<evidence type="ECO:0000313" key="19">
    <source>
        <dbReference type="Proteomes" id="UP000722050"/>
    </source>
</evidence>
<dbReference type="Gene3D" id="3.40.50.12160">
    <property type="entry name" value="Methylthiotransferase, N-terminal domain"/>
    <property type="match status" value="1"/>
</dbReference>
<evidence type="ECO:0000256" key="12">
    <source>
        <dbReference type="ARBA" id="ARBA00031213"/>
    </source>
</evidence>
<keyword evidence="5" id="KW-0963">Cytoplasm</keyword>
<dbReference type="Pfam" id="PF04055">
    <property type="entry name" value="Radical_SAM"/>
    <property type="match status" value="1"/>
</dbReference>
<dbReference type="InterPro" id="IPR005839">
    <property type="entry name" value="Methylthiotransferase"/>
</dbReference>